<evidence type="ECO:0000256" key="4">
    <source>
        <dbReference type="ARBA" id="ARBA00023008"/>
    </source>
</evidence>
<dbReference type="RefSeq" id="WP_208010436.1">
    <property type="nucleotide sequence ID" value="NZ_CP071796.1"/>
</dbReference>
<dbReference type="GO" id="GO:0005507">
    <property type="term" value="F:copper ion binding"/>
    <property type="evidence" value="ECO:0007669"/>
    <property type="project" value="InterPro"/>
</dbReference>
<accession>A0A975CK94</accession>
<organism evidence="7 8">
    <name type="scientific">Ottowia testudinis</name>
    <dbReference type="NCBI Taxonomy" id="2816950"/>
    <lineage>
        <taxon>Bacteria</taxon>
        <taxon>Pseudomonadati</taxon>
        <taxon>Pseudomonadota</taxon>
        <taxon>Betaproteobacteria</taxon>
        <taxon>Burkholderiales</taxon>
        <taxon>Comamonadaceae</taxon>
        <taxon>Ottowia</taxon>
    </lineage>
</organism>
<gene>
    <name evidence="7" type="ORF">J1M35_06570</name>
</gene>
<comment type="subcellular location">
    <subcellularLocation>
        <location evidence="1">Periplasm</location>
    </subcellularLocation>
</comment>
<feature type="domain" description="Blue (type 1) copper" evidence="6">
    <location>
        <begin position="54"/>
        <end position="155"/>
    </location>
</feature>
<feature type="chain" id="PRO_5037744972" evidence="5">
    <location>
        <begin position="21"/>
        <end position="157"/>
    </location>
</feature>
<dbReference type="GO" id="GO:0009055">
    <property type="term" value="F:electron transfer activity"/>
    <property type="evidence" value="ECO:0007669"/>
    <property type="project" value="InterPro"/>
</dbReference>
<keyword evidence="3" id="KW-0574">Periplasm</keyword>
<sequence>MTKSLMTVLLAMAMPLMAQAAGSHDHSHGPAVNSAVGQPGDAAKVTRTIEVLLNDDMRFKPETIEVKQGETVRFFVKNQGAVQHEMVLGTLAELKEHAEMMRKMPDMKHSDPNAVNLQPGQRGGMVWQFTQTGTVDFACTVPGHMEAGMVGKVIVSP</sequence>
<evidence type="ECO:0000256" key="1">
    <source>
        <dbReference type="ARBA" id="ARBA00004418"/>
    </source>
</evidence>
<dbReference type="PANTHER" id="PTHR38439:SF3">
    <property type="entry name" value="COPPER-RESISTANT CUPROPROTEIN COPI"/>
    <property type="match status" value="1"/>
</dbReference>
<dbReference type="KEGG" id="otd:J1M35_06570"/>
<evidence type="ECO:0000256" key="2">
    <source>
        <dbReference type="ARBA" id="ARBA00022723"/>
    </source>
</evidence>
<evidence type="ECO:0000313" key="8">
    <source>
        <dbReference type="Proteomes" id="UP000663903"/>
    </source>
</evidence>
<dbReference type="AlphaFoldDB" id="A0A975CK94"/>
<keyword evidence="8" id="KW-1185">Reference proteome</keyword>
<keyword evidence="4" id="KW-0186">Copper</keyword>
<dbReference type="Proteomes" id="UP000663903">
    <property type="component" value="Chromosome"/>
</dbReference>
<dbReference type="Pfam" id="PF00127">
    <property type="entry name" value="Copper-bind"/>
    <property type="match status" value="1"/>
</dbReference>
<dbReference type="PANTHER" id="PTHR38439">
    <property type="entry name" value="AURACYANIN-B"/>
    <property type="match status" value="1"/>
</dbReference>
<proteinExistence type="predicted"/>
<dbReference type="SUPFAM" id="SSF49503">
    <property type="entry name" value="Cupredoxins"/>
    <property type="match status" value="1"/>
</dbReference>
<evidence type="ECO:0000313" key="7">
    <source>
        <dbReference type="EMBL" id="QTD46537.1"/>
    </source>
</evidence>
<dbReference type="CDD" id="cd04211">
    <property type="entry name" value="Cupredoxin_like_2"/>
    <property type="match status" value="1"/>
</dbReference>
<dbReference type="GO" id="GO:0042597">
    <property type="term" value="C:periplasmic space"/>
    <property type="evidence" value="ECO:0007669"/>
    <property type="project" value="UniProtKB-SubCell"/>
</dbReference>
<keyword evidence="5" id="KW-0732">Signal</keyword>
<evidence type="ECO:0000259" key="6">
    <source>
        <dbReference type="Pfam" id="PF00127"/>
    </source>
</evidence>
<keyword evidence="2" id="KW-0479">Metal-binding</keyword>
<name>A0A975CK94_9BURK</name>
<dbReference type="InterPro" id="IPR000923">
    <property type="entry name" value="BlueCu_1"/>
</dbReference>
<evidence type="ECO:0000256" key="5">
    <source>
        <dbReference type="SAM" id="SignalP"/>
    </source>
</evidence>
<protein>
    <submittedName>
        <fullName evidence="7">Cupredoxin family protein</fullName>
    </submittedName>
</protein>
<dbReference type="EMBL" id="CP071796">
    <property type="protein sequence ID" value="QTD46537.1"/>
    <property type="molecule type" value="Genomic_DNA"/>
</dbReference>
<feature type="signal peptide" evidence="5">
    <location>
        <begin position="1"/>
        <end position="20"/>
    </location>
</feature>
<dbReference type="Gene3D" id="2.60.40.420">
    <property type="entry name" value="Cupredoxins - blue copper proteins"/>
    <property type="match status" value="1"/>
</dbReference>
<dbReference type="InterPro" id="IPR008972">
    <property type="entry name" value="Cupredoxin"/>
</dbReference>
<dbReference type="InterPro" id="IPR050845">
    <property type="entry name" value="Cu-binding_ET"/>
</dbReference>
<evidence type="ECO:0000256" key="3">
    <source>
        <dbReference type="ARBA" id="ARBA00022764"/>
    </source>
</evidence>
<reference evidence="7" key="1">
    <citation type="submission" date="2021-03" db="EMBL/GenBank/DDBJ databases">
        <title>Ottowia sp. 27C isolated from the cloaca of a Giant Asian pond turtle (Heosemys grandis).</title>
        <authorList>
            <person name="Spergser J."/>
            <person name="Busse H.-J."/>
        </authorList>
    </citation>
    <scope>NUCLEOTIDE SEQUENCE</scope>
    <source>
        <strain evidence="7">27C</strain>
    </source>
</reference>